<evidence type="ECO:0000256" key="1">
    <source>
        <dbReference type="ARBA" id="ARBA00022741"/>
    </source>
</evidence>
<name>A0A975F2X0_9SPIR</name>
<dbReference type="RefSeq" id="WP_210120244.1">
    <property type="nucleotide sequence ID" value="NZ_CP054142.1"/>
</dbReference>
<dbReference type="InterPro" id="IPR012340">
    <property type="entry name" value="NA-bd_OB-fold"/>
</dbReference>
<feature type="binding site" evidence="3">
    <location>
        <position position="287"/>
    </location>
    <ligand>
        <name>Zn(2+)</name>
        <dbReference type="ChEBI" id="CHEBI:29105"/>
    </ligand>
</feature>
<keyword evidence="4" id="KW-0648">Protein biosynthesis</keyword>
<organism evidence="8 9">
    <name type="scientific">Treponema parvum</name>
    <dbReference type="NCBI Taxonomy" id="138851"/>
    <lineage>
        <taxon>Bacteria</taxon>
        <taxon>Pseudomonadati</taxon>
        <taxon>Spirochaetota</taxon>
        <taxon>Spirochaetia</taxon>
        <taxon>Spirochaetales</taxon>
        <taxon>Treponemataceae</taxon>
        <taxon>Treponema</taxon>
    </lineage>
</organism>
<keyword evidence="9" id="KW-1185">Reference proteome</keyword>
<keyword evidence="3" id="KW-0378">Hydrolase</keyword>
<comment type="cofactor">
    <cofactor evidence="3">
        <name>Zn(2+)</name>
        <dbReference type="ChEBI" id="CHEBI:29105"/>
    </cofactor>
    <text evidence="3">Binds 1 zinc ion per subunit.</text>
</comment>
<evidence type="ECO:0000259" key="5">
    <source>
        <dbReference type="PROSITE" id="PS50832"/>
    </source>
</evidence>
<keyword evidence="1 3" id="KW-0547">Nucleotide-binding</keyword>
<dbReference type="PROSITE" id="PS51721">
    <property type="entry name" value="G_CP"/>
    <property type="match status" value="1"/>
</dbReference>
<keyword evidence="3" id="KW-0699">rRNA-binding</keyword>
<dbReference type="GO" id="GO:0019843">
    <property type="term" value="F:rRNA binding"/>
    <property type="evidence" value="ECO:0007669"/>
    <property type="project" value="UniProtKB-KW"/>
</dbReference>
<dbReference type="Gene3D" id="2.40.50.140">
    <property type="entry name" value="Nucleic acid-binding proteins"/>
    <property type="match status" value="1"/>
</dbReference>
<feature type="domain" description="CP-type G" evidence="7">
    <location>
        <begin position="75"/>
        <end position="249"/>
    </location>
</feature>
<keyword evidence="4" id="KW-0396">Initiation factor</keyword>
<keyword evidence="3" id="KW-0963">Cytoplasm</keyword>
<evidence type="ECO:0000313" key="8">
    <source>
        <dbReference type="EMBL" id="QTQ13556.1"/>
    </source>
</evidence>
<keyword evidence="3" id="KW-0862">Zinc</keyword>
<dbReference type="GO" id="GO:0005737">
    <property type="term" value="C:cytoplasm"/>
    <property type="evidence" value="ECO:0007669"/>
    <property type="project" value="UniProtKB-SubCell"/>
</dbReference>
<dbReference type="EC" id="3.6.1.-" evidence="3"/>
<dbReference type="GO" id="GO:0046872">
    <property type="term" value="F:metal ion binding"/>
    <property type="evidence" value="ECO:0007669"/>
    <property type="project" value="UniProtKB-KW"/>
</dbReference>
<reference evidence="8 9" key="1">
    <citation type="journal article" date="2021" name="Microbiol. Resour. Announc.">
        <title>Complete Genome Sequences of Three Human Oral Treponema parvum Isolates.</title>
        <authorList>
            <person name="Zeng H."/>
            <person name="Watt R.M."/>
        </authorList>
    </citation>
    <scope>NUCLEOTIDE SEQUENCE [LARGE SCALE GENOMIC DNA]</scope>
    <source>
        <strain evidence="8 9">ATCC 700770</strain>
    </source>
</reference>
<evidence type="ECO:0000313" key="9">
    <source>
        <dbReference type="Proteomes" id="UP000671908"/>
    </source>
</evidence>
<dbReference type="Proteomes" id="UP000671908">
    <property type="component" value="Chromosome"/>
</dbReference>
<feature type="domain" description="EngC GTPase" evidence="6">
    <location>
        <begin position="87"/>
        <end position="247"/>
    </location>
</feature>
<dbReference type="InterPro" id="IPR030378">
    <property type="entry name" value="G_CP_dom"/>
</dbReference>
<dbReference type="GO" id="GO:0003924">
    <property type="term" value="F:GTPase activity"/>
    <property type="evidence" value="ECO:0007669"/>
    <property type="project" value="UniProtKB-UniRule"/>
</dbReference>
<dbReference type="InterPro" id="IPR006196">
    <property type="entry name" value="RNA-binding_domain_S1_IF1"/>
</dbReference>
<keyword evidence="3" id="KW-0479">Metal-binding</keyword>
<proteinExistence type="inferred from homology"/>
<dbReference type="PANTHER" id="PTHR32120">
    <property type="entry name" value="SMALL RIBOSOMAL SUBUNIT BIOGENESIS GTPASE RSGA"/>
    <property type="match status" value="1"/>
</dbReference>
<protein>
    <recommendedName>
        <fullName evidence="3">Small ribosomal subunit biogenesis GTPase RsgA</fullName>
        <ecNumber evidence="3">3.6.1.-</ecNumber>
    </recommendedName>
</protein>
<dbReference type="PANTHER" id="PTHR32120:SF11">
    <property type="entry name" value="SMALL RIBOSOMAL SUBUNIT BIOGENESIS GTPASE RSGA 1, MITOCHONDRIAL-RELATED"/>
    <property type="match status" value="1"/>
</dbReference>
<evidence type="ECO:0000256" key="3">
    <source>
        <dbReference type="HAMAP-Rule" id="MF_01820"/>
    </source>
</evidence>
<dbReference type="SUPFAM" id="SSF52540">
    <property type="entry name" value="P-loop containing nucleoside triphosphate hydrolases"/>
    <property type="match status" value="1"/>
</dbReference>
<dbReference type="KEGG" id="tpav:HRQ91_03270"/>
<keyword evidence="3" id="KW-0694">RNA-binding</keyword>
<evidence type="ECO:0000259" key="7">
    <source>
        <dbReference type="PROSITE" id="PS51721"/>
    </source>
</evidence>
<dbReference type="InterPro" id="IPR010914">
    <property type="entry name" value="RsgA_GTPase_dom"/>
</dbReference>
<dbReference type="GO" id="GO:0005525">
    <property type="term" value="F:GTP binding"/>
    <property type="evidence" value="ECO:0007669"/>
    <property type="project" value="UniProtKB-UniRule"/>
</dbReference>
<keyword evidence="3" id="KW-0690">Ribosome biogenesis</keyword>
<evidence type="ECO:0000259" key="6">
    <source>
        <dbReference type="PROSITE" id="PS50936"/>
    </source>
</evidence>
<feature type="binding site" evidence="3">
    <location>
        <position position="279"/>
    </location>
    <ligand>
        <name>Zn(2+)</name>
        <dbReference type="ChEBI" id="CHEBI:29105"/>
    </ligand>
</feature>
<dbReference type="HAMAP" id="MF_01820">
    <property type="entry name" value="GTPase_RsgA"/>
    <property type="match status" value="1"/>
</dbReference>
<comment type="function">
    <text evidence="3">One of several proteins that assist in the late maturation steps of the functional core of the 30S ribosomal subunit. Helps release RbfA from mature subunits. May play a role in the assembly of ribosomal proteins into the subunit. Circularly permuted GTPase that catalyzes slow GTP hydrolysis, GTPase activity is stimulated by the 30S ribosomal subunit.</text>
</comment>
<dbReference type="GO" id="GO:0003743">
    <property type="term" value="F:translation initiation factor activity"/>
    <property type="evidence" value="ECO:0007669"/>
    <property type="project" value="UniProtKB-UniRule"/>
</dbReference>
<dbReference type="Pfam" id="PF03193">
    <property type="entry name" value="RsgA_GTPase"/>
    <property type="match status" value="1"/>
</dbReference>
<dbReference type="Gene3D" id="1.10.40.50">
    <property type="entry name" value="Probable gtpase engc, domain 3"/>
    <property type="match status" value="1"/>
</dbReference>
<dbReference type="InterPro" id="IPR004881">
    <property type="entry name" value="Ribosome_biogen_GTPase_RsgA"/>
</dbReference>
<dbReference type="CDD" id="cd01854">
    <property type="entry name" value="YjeQ_EngC"/>
    <property type="match status" value="1"/>
</dbReference>
<dbReference type="NCBIfam" id="TIGR00157">
    <property type="entry name" value="ribosome small subunit-dependent GTPase A"/>
    <property type="match status" value="1"/>
</dbReference>
<dbReference type="SUPFAM" id="SSF50249">
    <property type="entry name" value="Nucleic acid-binding proteins"/>
    <property type="match status" value="1"/>
</dbReference>
<comment type="similarity">
    <text evidence="3">Belongs to the TRAFAC class YlqF/YawG GTPase family. RsgA subfamily.</text>
</comment>
<feature type="binding site" evidence="3">
    <location>
        <position position="281"/>
    </location>
    <ligand>
        <name>Zn(2+)</name>
        <dbReference type="ChEBI" id="CHEBI:29105"/>
    </ligand>
</feature>
<dbReference type="Gene3D" id="3.40.50.300">
    <property type="entry name" value="P-loop containing nucleotide triphosphate hydrolases"/>
    <property type="match status" value="1"/>
</dbReference>
<comment type="subcellular location">
    <subcellularLocation>
        <location evidence="3">Cytoplasm</location>
    </subcellularLocation>
</comment>
<feature type="domain" description="S1-like" evidence="5">
    <location>
        <begin position="10"/>
        <end position="76"/>
    </location>
</feature>
<dbReference type="GO" id="GO:0042274">
    <property type="term" value="P:ribosomal small subunit biogenesis"/>
    <property type="evidence" value="ECO:0007669"/>
    <property type="project" value="UniProtKB-UniRule"/>
</dbReference>
<dbReference type="PROSITE" id="PS50832">
    <property type="entry name" value="S1_IF1_TYPE"/>
    <property type="match status" value="1"/>
</dbReference>
<dbReference type="PROSITE" id="PS50936">
    <property type="entry name" value="ENGC_GTPASE"/>
    <property type="match status" value="1"/>
</dbReference>
<feature type="binding site" evidence="3">
    <location>
        <position position="273"/>
    </location>
    <ligand>
        <name>Zn(2+)</name>
        <dbReference type="ChEBI" id="CHEBI:29105"/>
    </ligand>
</feature>
<accession>A0A975F2X0</accession>
<dbReference type="EMBL" id="CP054142">
    <property type="protein sequence ID" value="QTQ13556.1"/>
    <property type="molecule type" value="Genomic_DNA"/>
</dbReference>
<keyword evidence="2 3" id="KW-0342">GTP-binding</keyword>
<dbReference type="AlphaFoldDB" id="A0A975F2X0"/>
<evidence type="ECO:0000256" key="2">
    <source>
        <dbReference type="ARBA" id="ARBA00023134"/>
    </source>
</evidence>
<gene>
    <name evidence="3 8" type="primary">rsgA</name>
    <name evidence="8" type="ORF">HRQ91_03270</name>
</gene>
<dbReference type="InterPro" id="IPR027417">
    <property type="entry name" value="P-loop_NTPase"/>
</dbReference>
<sequence length="320" mass="35983">MQGLVLDGSNNTFTVECYDKIKRQCSLKGKKLKSDIKYYNPLAPGDIVSVEIDKLDEKRGQILDLHPRKNVFVRWNVKGRSPQLLAANLDYLILVTTPDEPPFRPRFVDRELAQAEYQNIEPIILCNKYDLKAASDADLQSRLSCWEELGYTVIRVSAKTGEGLFDLVKIIKDKVSAFVGQSGVGKSSLINVLDDSCVLKTGSLSQKYGRGTHTTTKGNLLRLHINESLTGGIKNVETSIIDTPGIRRFVLNDIHPDDLALYFREFKPLIGKCSFGMSCKHITEPGCKILEAVNAGVISEERYESWLRIREEMITGNWED</sequence>
<comment type="subunit">
    <text evidence="3">Monomer. Associates with 30S ribosomal subunit, binds 16S rRNA.</text>
</comment>
<evidence type="ECO:0000256" key="4">
    <source>
        <dbReference type="PROSITE-ProRule" id="PRU00181"/>
    </source>
</evidence>
<feature type="binding site" evidence="3">
    <location>
        <begin position="180"/>
        <end position="188"/>
    </location>
    <ligand>
        <name>GTP</name>
        <dbReference type="ChEBI" id="CHEBI:37565"/>
    </ligand>
</feature>
<feature type="binding site" evidence="3">
    <location>
        <begin position="127"/>
        <end position="130"/>
    </location>
    <ligand>
        <name>GTP</name>
        <dbReference type="ChEBI" id="CHEBI:37565"/>
    </ligand>
</feature>